<accession>A0A161USD3</accession>
<evidence type="ECO:0008006" key="3">
    <source>
        <dbReference type="Google" id="ProtNLM"/>
    </source>
</evidence>
<gene>
    <name evidence="1" type="ORF">A2T98_16375</name>
</gene>
<dbReference type="Proteomes" id="UP000076555">
    <property type="component" value="Unassembled WGS sequence"/>
</dbReference>
<proteinExistence type="predicted"/>
<comment type="caution">
    <text evidence="1">The sequence shown here is derived from an EMBL/GenBank/DDBJ whole genome shotgun (WGS) entry which is preliminary data.</text>
</comment>
<dbReference type="InterPro" id="IPR014951">
    <property type="entry name" value="DUF1822"/>
</dbReference>
<sequence>MTSLLDSRHQKKQLSPKLIWLEPEHFEEAQKISGCNLDEVRQWKVYLNALGLLGFEQWVTETIPDINIHRVNCSIKDDSNSISDVFGFLKLGDFHLCLITVDKLIDDYLTIPIEFINSPELAAHFYVLLEVLEEEEKLNVYGFMRHDKIVKYCQSSNLKNQANDSYILLLNWFDNELNNLLLSARFLEVTAIPLPSKEGAKMLVKLSDWFRGVFTEGWQSTEIIWQMLPINLDLGFARSVNKSNSYEISGTKLFDFGILLNGESFALIVNQKTEVNNEQDILVQILPTNQQYLPLGLELKVTLNPNIPESQSQAVTARNADNAIQLEFLESSGKQFKVEVSFNDAFVIEEFLL</sequence>
<dbReference type="EMBL" id="LWAJ01000224">
    <property type="protein sequence ID" value="KZL48753.1"/>
    <property type="molecule type" value="Genomic_DNA"/>
</dbReference>
<name>A0A161USD3_NODSP</name>
<evidence type="ECO:0000313" key="2">
    <source>
        <dbReference type="Proteomes" id="UP000076555"/>
    </source>
</evidence>
<evidence type="ECO:0000313" key="1">
    <source>
        <dbReference type="EMBL" id="KZL48753.1"/>
    </source>
</evidence>
<organism evidence="1 2">
    <name type="scientific">Nodularia spumigena CENA596</name>
    <dbReference type="NCBI Taxonomy" id="1819295"/>
    <lineage>
        <taxon>Bacteria</taxon>
        <taxon>Bacillati</taxon>
        <taxon>Cyanobacteriota</taxon>
        <taxon>Cyanophyceae</taxon>
        <taxon>Nostocales</taxon>
        <taxon>Nodulariaceae</taxon>
        <taxon>Nodularia</taxon>
    </lineage>
</organism>
<reference evidence="1 2" key="1">
    <citation type="submission" date="2016-04" db="EMBL/GenBank/DDBJ databases">
        <title>Draft Genome Assembly of the Bloom-forming Cyanobacterium Nodularia spumigena Strain CENA596 in Shrimp Production Ponds.</title>
        <authorList>
            <person name="Popin R.V."/>
            <person name="Rigonato J."/>
            <person name="Abreu V.A."/>
            <person name="Andreote A.P."/>
            <person name="Silveira S.B."/>
            <person name="Odebrecht C."/>
            <person name="Fiore M.F."/>
        </authorList>
    </citation>
    <scope>NUCLEOTIDE SEQUENCE [LARGE SCALE GENOMIC DNA]</scope>
    <source>
        <strain evidence="1 2">CENA596</strain>
    </source>
</reference>
<protein>
    <recommendedName>
        <fullName evidence="3">DUF1822 domain-containing protein</fullName>
    </recommendedName>
</protein>
<dbReference type="AlphaFoldDB" id="A0A161USD3"/>
<dbReference type="Pfam" id="PF08852">
    <property type="entry name" value="DUF1822"/>
    <property type="match status" value="1"/>
</dbReference>